<organism evidence="2 3">
    <name type="scientific">Gossypium stocksii</name>
    <dbReference type="NCBI Taxonomy" id="47602"/>
    <lineage>
        <taxon>Eukaryota</taxon>
        <taxon>Viridiplantae</taxon>
        <taxon>Streptophyta</taxon>
        <taxon>Embryophyta</taxon>
        <taxon>Tracheophyta</taxon>
        <taxon>Spermatophyta</taxon>
        <taxon>Magnoliopsida</taxon>
        <taxon>eudicotyledons</taxon>
        <taxon>Gunneridae</taxon>
        <taxon>Pentapetalae</taxon>
        <taxon>rosids</taxon>
        <taxon>malvids</taxon>
        <taxon>Malvales</taxon>
        <taxon>Malvaceae</taxon>
        <taxon>Malvoideae</taxon>
        <taxon>Gossypium</taxon>
    </lineage>
</organism>
<name>A0A9D3UEJ9_9ROSI</name>
<dbReference type="Pfam" id="PF25597">
    <property type="entry name" value="SH3_retrovirus"/>
    <property type="match status" value="1"/>
</dbReference>
<dbReference type="AlphaFoldDB" id="A0A9D3UEJ9"/>
<gene>
    <name evidence="2" type="ORF">J1N35_040750</name>
</gene>
<comment type="caution">
    <text evidence="2">The sequence shown here is derived from an EMBL/GenBank/DDBJ whole genome shotgun (WGS) entry which is preliminary data.</text>
</comment>
<proteinExistence type="predicted"/>
<evidence type="ECO:0000259" key="1">
    <source>
        <dbReference type="Pfam" id="PF25597"/>
    </source>
</evidence>
<protein>
    <recommendedName>
        <fullName evidence="1">Retroviral polymerase SH3-like domain-containing protein</fullName>
    </recommendedName>
</protein>
<dbReference type="Proteomes" id="UP000828251">
    <property type="component" value="Unassembled WGS sequence"/>
</dbReference>
<keyword evidence="3" id="KW-1185">Reference proteome</keyword>
<reference evidence="2 3" key="1">
    <citation type="journal article" date="2021" name="Plant Biotechnol. J.">
        <title>Multi-omics assisted identification of the key and species-specific regulatory components of drought-tolerant mechanisms in Gossypium stocksii.</title>
        <authorList>
            <person name="Yu D."/>
            <person name="Ke L."/>
            <person name="Zhang D."/>
            <person name="Wu Y."/>
            <person name="Sun Y."/>
            <person name="Mei J."/>
            <person name="Sun J."/>
            <person name="Sun Y."/>
        </authorList>
    </citation>
    <scope>NUCLEOTIDE SEQUENCE [LARGE SCALE GENOMIC DNA]</scope>
    <source>
        <strain evidence="3">cv. E1</strain>
        <tissue evidence="2">Leaf</tissue>
    </source>
</reference>
<feature type="domain" description="Retroviral polymerase SH3-like" evidence="1">
    <location>
        <begin position="47"/>
        <end position="104"/>
    </location>
</feature>
<dbReference type="EMBL" id="JAIQCV010000012">
    <property type="protein sequence ID" value="KAH1039007.1"/>
    <property type="molecule type" value="Genomic_DNA"/>
</dbReference>
<evidence type="ECO:0000313" key="3">
    <source>
        <dbReference type="Proteomes" id="UP000828251"/>
    </source>
</evidence>
<sequence length="105" mass="12362">MSIIDFLFGKQLRLPFPVNKAWRATESYIYLTLIFKPSMSQLKIFGCLCYALILDVKRNKLERRTQVGIFVGYSSCKKGYRIFYPFTSKVFESKDVKLNEEALWN</sequence>
<dbReference type="InterPro" id="IPR057670">
    <property type="entry name" value="SH3_retrovirus"/>
</dbReference>
<accession>A0A9D3UEJ9</accession>
<evidence type="ECO:0000313" key="2">
    <source>
        <dbReference type="EMBL" id="KAH1039007.1"/>
    </source>
</evidence>
<dbReference type="OrthoDB" id="1002641at2759"/>